<sequence length="110" mass="12700">MKENSYREVRDASIERTKNWDEWSPEAKWGTRKSHFELKSAVDALDTWLCQNHGTIVSLDAFAEKWNEEASSIYNKAEVKGEEGKEWVEIGGAQLLVRDIQEAAEEDNLR</sequence>
<evidence type="ECO:0000313" key="1">
    <source>
        <dbReference type="EMBL" id="TSC97044.1"/>
    </source>
</evidence>
<accession>A0A554LW13</accession>
<organism evidence="1 2">
    <name type="scientific">Candidatus Berkelbacteria bacterium Licking1014_2</name>
    <dbReference type="NCBI Taxonomy" id="2017146"/>
    <lineage>
        <taxon>Bacteria</taxon>
        <taxon>Candidatus Berkelbacteria</taxon>
    </lineage>
</organism>
<proteinExistence type="predicted"/>
<gene>
    <name evidence="1" type="ORF">CEN88_208</name>
</gene>
<name>A0A554LW13_9BACT</name>
<comment type="caution">
    <text evidence="1">The sequence shown here is derived from an EMBL/GenBank/DDBJ whole genome shotgun (WGS) entry which is preliminary data.</text>
</comment>
<protein>
    <submittedName>
        <fullName evidence="1">Uncharacterized protein</fullName>
    </submittedName>
</protein>
<dbReference type="AlphaFoldDB" id="A0A554LW13"/>
<dbReference type="EMBL" id="VMGL01000019">
    <property type="protein sequence ID" value="TSC97044.1"/>
    <property type="molecule type" value="Genomic_DNA"/>
</dbReference>
<dbReference type="Proteomes" id="UP000318711">
    <property type="component" value="Unassembled WGS sequence"/>
</dbReference>
<evidence type="ECO:0000313" key="2">
    <source>
        <dbReference type="Proteomes" id="UP000318711"/>
    </source>
</evidence>
<reference evidence="1 2" key="1">
    <citation type="submission" date="2017-07" db="EMBL/GenBank/DDBJ databases">
        <title>Mechanisms for carbon and nitrogen cycling indicate functional differentiation within the Candidate Phyla Radiation.</title>
        <authorList>
            <person name="Danczak R.E."/>
            <person name="Johnston M.D."/>
            <person name="Kenah C."/>
            <person name="Slattery M."/>
            <person name="Wrighton K.C."/>
            <person name="Wilkins M.J."/>
        </authorList>
    </citation>
    <scope>NUCLEOTIDE SEQUENCE [LARGE SCALE GENOMIC DNA]</scope>
    <source>
        <strain evidence="1">Licking1014_2</strain>
    </source>
</reference>